<name>A0A0F9ELH6_9ZZZZ</name>
<dbReference type="PANTHER" id="PTHR37813:SF1">
    <property type="entry name" value="FELS-2 PROPHAGE PROTEIN"/>
    <property type="match status" value="1"/>
</dbReference>
<organism evidence="3">
    <name type="scientific">marine sediment metagenome</name>
    <dbReference type="NCBI Taxonomy" id="412755"/>
    <lineage>
        <taxon>unclassified sequences</taxon>
        <taxon>metagenomes</taxon>
        <taxon>ecological metagenomes</taxon>
    </lineage>
</organism>
<dbReference type="Pfam" id="PF10145">
    <property type="entry name" value="PhageMin_Tail"/>
    <property type="match status" value="1"/>
</dbReference>
<proteinExistence type="predicted"/>
<dbReference type="AlphaFoldDB" id="A0A0F9ELH6"/>
<feature type="non-terminal residue" evidence="3">
    <location>
        <position position="424"/>
    </location>
</feature>
<keyword evidence="1" id="KW-1188">Viral release from host cell</keyword>
<sequence length="424" mass="44711">MGINVGDGVVRIIGDTASVDRSVQGLGRKGKKAGKEAASGFKALGDHLKNIQRLAVVTGTIFLAWKAVSIFKNMIKAASDFQRTMNRVRALTQATGSEFDKLRQKAAELGRTTQFTATQVGEGMAFLAQAGFSVNEIYGAMEDTLNLAAAAQLDLATSADIVSNVMAGFGIQSTELGGAVDVLTKAFVSANTDLQQLGNAMKLGGPVAKAFGLTFNETAAALSLMGNAGFQGTRAGTSLRGALVRLGKDGKKFGLDIRDAATGGLKPFADLMDEVTRKGLDADEIMKLFGQRAGPAMLALLEQGSGALRLFTAELENSGGITKKIADIQMEGLHGAIKRLQSAWEALQIALADTGFLDNITKAANSIAKFTREVAQSVDEQKRQLKLLAQIEAEAAQKGILAYFILLTVLDDVNTAVGEYVRTS</sequence>
<dbReference type="InterPro" id="IPR010090">
    <property type="entry name" value="Phage_tape_meas"/>
</dbReference>
<evidence type="ECO:0000313" key="3">
    <source>
        <dbReference type="EMBL" id="KKL67146.1"/>
    </source>
</evidence>
<gene>
    <name evidence="3" type="ORF">LCGC14_2137910</name>
</gene>
<reference evidence="3" key="1">
    <citation type="journal article" date="2015" name="Nature">
        <title>Complex archaea that bridge the gap between prokaryotes and eukaryotes.</title>
        <authorList>
            <person name="Spang A."/>
            <person name="Saw J.H."/>
            <person name="Jorgensen S.L."/>
            <person name="Zaremba-Niedzwiedzka K."/>
            <person name="Martijn J."/>
            <person name="Lind A.E."/>
            <person name="van Eijk R."/>
            <person name="Schleper C."/>
            <person name="Guy L."/>
            <person name="Ettema T.J."/>
        </authorList>
    </citation>
    <scope>NUCLEOTIDE SEQUENCE</scope>
</reference>
<feature type="domain" description="Phage tail tape measure protein" evidence="2">
    <location>
        <begin position="103"/>
        <end position="282"/>
    </location>
</feature>
<protein>
    <recommendedName>
        <fullName evidence="2">Phage tail tape measure protein domain-containing protein</fullName>
    </recommendedName>
</protein>
<evidence type="ECO:0000256" key="1">
    <source>
        <dbReference type="ARBA" id="ARBA00022612"/>
    </source>
</evidence>
<evidence type="ECO:0000259" key="2">
    <source>
        <dbReference type="Pfam" id="PF10145"/>
    </source>
</evidence>
<dbReference type="PANTHER" id="PTHR37813">
    <property type="entry name" value="FELS-2 PROPHAGE PROTEIN"/>
    <property type="match status" value="1"/>
</dbReference>
<accession>A0A0F9ELH6</accession>
<dbReference type="EMBL" id="LAZR01026969">
    <property type="protein sequence ID" value="KKL67146.1"/>
    <property type="molecule type" value="Genomic_DNA"/>
</dbReference>
<comment type="caution">
    <text evidence="3">The sequence shown here is derived from an EMBL/GenBank/DDBJ whole genome shotgun (WGS) entry which is preliminary data.</text>
</comment>
<dbReference type="NCBIfam" id="TIGR01760">
    <property type="entry name" value="tape_meas_TP901"/>
    <property type="match status" value="1"/>
</dbReference>